<keyword evidence="1" id="KW-1133">Transmembrane helix</keyword>
<name>A0AAV4VLM6_9ARAC</name>
<dbReference type="AlphaFoldDB" id="A0AAV4VLM6"/>
<organism evidence="2 3">
    <name type="scientific">Caerostris darwini</name>
    <dbReference type="NCBI Taxonomy" id="1538125"/>
    <lineage>
        <taxon>Eukaryota</taxon>
        <taxon>Metazoa</taxon>
        <taxon>Ecdysozoa</taxon>
        <taxon>Arthropoda</taxon>
        <taxon>Chelicerata</taxon>
        <taxon>Arachnida</taxon>
        <taxon>Araneae</taxon>
        <taxon>Araneomorphae</taxon>
        <taxon>Entelegynae</taxon>
        <taxon>Araneoidea</taxon>
        <taxon>Araneidae</taxon>
        <taxon>Caerostris</taxon>
    </lineage>
</organism>
<comment type="caution">
    <text evidence="2">The sequence shown here is derived from an EMBL/GenBank/DDBJ whole genome shotgun (WGS) entry which is preliminary data.</text>
</comment>
<protein>
    <submittedName>
        <fullName evidence="2">Uncharacterized protein</fullName>
    </submittedName>
</protein>
<sequence>MNTFIFRRNATARVFFISLYIIWAGFYHKASKEENPQPTYCPVGPESWRKWRESEAEGTLEAVEHPRALDDEAQEILKPIDKDLIADDLLQRCLGSNTQNNNESFNSCVWQHAPKHEFDGKKIVDVATYCAACTSNEGLTAILKISDVMGIKIAAEKPSKRRNSP</sequence>
<evidence type="ECO:0000313" key="3">
    <source>
        <dbReference type="Proteomes" id="UP001054837"/>
    </source>
</evidence>
<dbReference type="Proteomes" id="UP001054837">
    <property type="component" value="Unassembled WGS sequence"/>
</dbReference>
<proteinExistence type="predicted"/>
<evidence type="ECO:0000313" key="2">
    <source>
        <dbReference type="EMBL" id="GIY70335.1"/>
    </source>
</evidence>
<gene>
    <name evidence="2" type="primary">ALC62_01024</name>
    <name evidence="2" type="ORF">CDAR_61701</name>
</gene>
<evidence type="ECO:0000256" key="1">
    <source>
        <dbReference type="SAM" id="Phobius"/>
    </source>
</evidence>
<keyword evidence="1" id="KW-0812">Transmembrane</keyword>
<dbReference type="EMBL" id="BPLQ01013154">
    <property type="protein sequence ID" value="GIY70335.1"/>
    <property type="molecule type" value="Genomic_DNA"/>
</dbReference>
<keyword evidence="3" id="KW-1185">Reference proteome</keyword>
<reference evidence="2 3" key="1">
    <citation type="submission" date="2021-06" db="EMBL/GenBank/DDBJ databases">
        <title>Caerostris darwini draft genome.</title>
        <authorList>
            <person name="Kono N."/>
            <person name="Arakawa K."/>
        </authorList>
    </citation>
    <scope>NUCLEOTIDE SEQUENCE [LARGE SCALE GENOMIC DNA]</scope>
</reference>
<keyword evidence="1" id="KW-0472">Membrane</keyword>
<feature type="transmembrane region" description="Helical" evidence="1">
    <location>
        <begin position="12"/>
        <end position="28"/>
    </location>
</feature>
<accession>A0AAV4VLM6</accession>